<reference evidence="1 2" key="1">
    <citation type="submission" date="2019-02" db="EMBL/GenBank/DDBJ databases">
        <title>Deep-cultivation of Planctomycetes and their phenomic and genomic characterization uncovers novel biology.</title>
        <authorList>
            <person name="Wiegand S."/>
            <person name="Jogler M."/>
            <person name="Boedeker C."/>
            <person name="Pinto D."/>
            <person name="Vollmers J."/>
            <person name="Rivas-Marin E."/>
            <person name="Kohn T."/>
            <person name="Peeters S.H."/>
            <person name="Heuer A."/>
            <person name="Rast P."/>
            <person name="Oberbeckmann S."/>
            <person name="Bunk B."/>
            <person name="Jeske O."/>
            <person name="Meyerdierks A."/>
            <person name="Storesund J.E."/>
            <person name="Kallscheuer N."/>
            <person name="Luecker S."/>
            <person name="Lage O.M."/>
            <person name="Pohl T."/>
            <person name="Merkel B.J."/>
            <person name="Hornburger P."/>
            <person name="Mueller R.-W."/>
            <person name="Bruemmer F."/>
            <person name="Labrenz M."/>
            <person name="Spormann A.M."/>
            <person name="Op Den Camp H."/>
            <person name="Overmann J."/>
            <person name="Amann R."/>
            <person name="Jetten M.S.M."/>
            <person name="Mascher T."/>
            <person name="Medema M.H."/>
            <person name="Devos D.P."/>
            <person name="Kaster A.-K."/>
            <person name="Ovreas L."/>
            <person name="Rohde M."/>
            <person name="Galperin M.Y."/>
            <person name="Jogler C."/>
        </authorList>
    </citation>
    <scope>NUCLEOTIDE SEQUENCE [LARGE SCALE GENOMIC DNA]</scope>
    <source>
        <strain evidence="1 2">Pla144</strain>
    </source>
</reference>
<dbReference type="EMBL" id="SJPS01000010">
    <property type="protein sequence ID" value="TWU21370.1"/>
    <property type="molecule type" value="Genomic_DNA"/>
</dbReference>
<gene>
    <name evidence="1" type="ORF">Pla144_45910</name>
</gene>
<accession>A0A5C6C9V7</accession>
<sequence>MVNSAIEYRVLTLFLGIASLTFQASLAQQPSLLSEESIVELQHGSQVLRLEATDDLEHRLMVLVQQGDIRKVVFDGTKSLIQGVNFNLSPTWVRIEQDKPDCKSVLIGGHQSTADYDWTLRIEAKTGIEPVRFDLVCHFKKPIQLQGLEPAFLFTTPARPDTWIELSQGPGNIYQGDPELGGGNTFPAAYLWMDGIGTAIFLDGGSIQWPVSSGFFRFLDYRVQTVLGEKSFSLGFKPIKHNYPSLEPGDLELSFYLYANPSEMPLDRLEALDRLISICTPLHPDRAKQPKAPATDGPANWKDLASGVARDLSNHTICWGEYDLQEVQNTSNSSLLDDSPVKSMPVSPAYAVNSACIESLNIQGTTTAWDFSTCNNYLSGWIGWLQLHPNREQQDLVLNKAQALPLFFDPETQMIRHGVRRANRVGPWGMCWQNFMFHLEMLRVHRMTPSADFDPAVGGSCLMSLPALIELAHHEDYVFPQWFDPKQRTATDQKDLPELGMVKEPWQLGTYAWIMCRAHEITGDDIYLQEAKAGVETLFTSMQFTVNNERYDITYDDPADFPVTEIFGNSWGAPASLYVFNATGDPRFEKWARDFRNVLLRMTYWYESKLQSNPRDIALQNLALFRNHGGAHTGSPWETSEAYLALTEYLRLSCEPDELILKLLNIYRTTGFSYFPVLCDEFLLPCARFCESPAKFLPVEDFYMLEHGNYGLMGRSIYMAGAAFWNHLLFEAFADIDDSEVLVLNLNCIEGFHQSIQGKIQEFLIYNPTRQDRKVKIHFRRITPGQYNLKRSTIDGLIGEQEYSAAKLEAGIDIDLSSSNPQRITVEAVGDDGKDCFKDTEARNLLATVYAKIQNVVRDQGLNANLNDINAQLSDASMKFRSGEVLLANKQCHDILVKLEAMVPKAASDAP</sequence>
<evidence type="ECO:0000313" key="1">
    <source>
        <dbReference type="EMBL" id="TWU21370.1"/>
    </source>
</evidence>
<dbReference type="SUPFAM" id="SSF48208">
    <property type="entry name" value="Six-hairpin glycosidases"/>
    <property type="match status" value="1"/>
</dbReference>
<dbReference type="GO" id="GO:0005975">
    <property type="term" value="P:carbohydrate metabolic process"/>
    <property type="evidence" value="ECO:0007669"/>
    <property type="project" value="InterPro"/>
</dbReference>
<dbReference type="OrthoDB" id="7520791at2"/>
<protein>
    <submittedName>
        <fullName evidence="1">Uncharacterized protein</fullName>
    </submittedName>
</protein>
<dbReference type="AlphaFoldDB" id="A0A5C6C9V7"/>
<organism evidence="1 2">
    <name type="scientific">Bythopirellula polymerisocia</name>
    <dbReference type="NCBI Taxonomy" id="2528003"/>
    <lineage>
        <taxon>Bacteria</taxon>
        <taxon>Pseudomonadati</taxon>
        <taxon>Planctomycetota</taxon>
        <taxon>Planctomycetia</taxon>
        <taxon>Pirellulales</taxon>
        <taxon>Lacipirellulaceae</taxon>
        <taxon>Bythopirellula</taxon>
    </lineage>
</organism>
<evidence type="ECO:0000313" key="2">
    <source>
        <dbReference type="Proteomes" id="UP000318437"/>
    </source>
</evidence>
<proteinExistence type="predicted"/>
<name>A0A5C6C9V7_9BACT</name>
<keyword evidence="2" id="KW-1185">Reference proteome</keyword>
<dbReference type="Proteomes" id="UP000318437">
    <property type="component" value="Unassembled WGS sequence"/>
</dbReference>
<comment type="caution">
    <text evidence="1">The sequence shown here is derived from an EMBL/GenBank/DDBJ whole genome shotgun (WGS) entry which is preliminary data.</text>
</comment>
<dbReference type="InterPro" id="IPR008928">
    <property type="entry name" value="6-hairpin_glycosidase_sf"/>
</dbReference>
<dbReference type="RefSeq" id="WP_146452833.1">
    <property type="nucleotide sequence ID" value="NZ_SJPS01000010.1"/>
</dbReference>